<gene>
    <name evidence="2" type="ORF">SAMN02982929_03394</name>
    <name evidence="3" type="ORF">SAMN05216506_101636</name>
</gene>
<evidence type="ECO:0000313" key="3">
    <source>
        <dbReference type="EMBL" id="SFC38920.1"/>
    </source>
</evidence>
<sequence>MREGLAAGVIVAGLLLAGCSSGATPADRPDAPGRSAPQKALPTSDPCAVLTEEQLKTLVLDQEPKQVEQNGKQGCEFRSGAPGTPGWSVFVAADPTGTYQQFVQANQGAQELPIAGYPSAIVNDETGCHLTMDVADSGSLKLTALVGPGAPLEVGGSCDAAAKVAESVLQNLPSA</sequence>
<dbReference type="Proteomes" id="UP000199690">
    <property type="component" value="Unassembled WGS sequence"/>
</dbReference>
<evidence type="ECO:0000313" key="2">
    <source>
        <dbReference type="EMBL" id="SEG71784.1"/>
    </source>
</evidence>
<dbReference type="Proteomes" id="UP000236729">
    <property type="component" value="Unassembled WGS sequence"/>
</dbReference>
<accession>A0A1I1J0D1</accession>
<feature type="region of interest" description="Disordered" evidence="1">
    <location>
        <begin position="22"/>
        <end position="44"/>
    </location>
</feature>
<dbReference type="RefSeq" id="WP_093345784.1">
    <property type="nucleotide sequence ID" value="NZ_FNVB01000004.1"/>
</dbReference>
<dbReference type="EMBL" id="FNVB01000004">
    <property type="protein sequence ID" value="SEG71784.1"/>
    <property type="molecule type" value="Genomic_DNA"/>
</dbReference>
<organism evidence="2 5">
    <name type="scientific">Saccharopolyspora kobensis</name>
    <dbReference type="NCBI Taxonomy" id="146035"/>
    <lineage>
        <taxon>Bacteria</taxon>
        <taxon>Bacillati</taxon>
        <taxon>Actinomycetota</taxon>
        <taxon>Actinomycetes</taxon>
        <taxon>Pseudonocardiales</taxon>
        <taxon>Pseudonocardiaceae</taxon>
        <taxon>Saccharopolyspora</taxon>
    </lineage>
</organism>
<reference evidence="2" key="1">
    <citation type="submission" date="2016-10" db="EMBL/GenBank/DDBJ databases">
        <authorList>
            <person name="de Groot N.N."/>
        </authorList>
    </citation>
    <scope>NUCLEOTIDE SEQUENCE [LARGE SCALE GENOMIC DNA]</scope>
    <source>
        <strain evidence="2">ATCC 20501</strain>
    </source>
</reference>
<dbReference type="InterPro" id="IPR024520">
    <property type="entry name" value="DUF3558"/>
</dbReference>
<keyword evidence="4" id="KW-1185">Reference proteome</keyword>
<name>A0A1H6CFN8_9PSEU</name>
<dbReference type="EMBL" id="FOME01000001">
    <property type="protein sequence ID" value="SFC38920.1"/>
    <property type="molecule type" value="Genomic_DNA"/>
</dbReference>
<proteinExistence type="predicted"/>
<evidence type="ECO:0000313" key="4">
    <source>
        <dbReference type="Proteomes" id="UP000199690"/>
    </source>
</evidence>
<accession>A0A1H6CFN8</accession>
<dbReference type="PROSITE" id="PS51257">
    <property type="entry name" value="PROKAR_LIPOPROTEIN"/>
    <property type="match status" value="1"/>
</dbReference>
<reference evidence="4 5" key="2">
    <citation type="submission" date="2016-10" db="EMBL/GenBank/DDBJ databases">
        <authorList>
            <person name="Varghese N."/>
            <person name="Submissions S."/>
        </authorList>
    </citation>
    <scope>NUCLEOTIDE SEQUENCE [LARGE SCALE GENOMIC DNA]</scope>
    <source>
        <strain evidence="5">ATCC 20501</strain>
        <strain evidence="3 4">CGMCC 4.3529</strain>
    </source>
</reference>
<evidence type="ECO:0008006" key="6">
    <source>
        <dbReference type="Google" id="ProtNLM"/>
    </source>
</evidence>
<protein>
    <recommendedName>
        <fullName evidence="6">DUF3558 domain-containing protein</fullName>
    </recommendedName>
</protein>
<dbReference type="AlphaFoldDB" id="A0A1H6CFN8"/>
<dbReference type="Pfam" id="PF12079">
    <property type="entry name" value="DUF3558"/>
    <property type="match status" value="1"/>
</dbReference>
<evidence type="ECO:0000313" key="5">
    <source>
        <dbReference type="Proteomes" id="UP000236729"/>
    </source>
</evidence>
<evidence type="ECO:0000256" key="1">
    <source>
        <dbReference type="SAM" id="MobiDB-lite"/>
    </source>
</evidence>